<accession>A0A4P6EUH7</accession>
<keyword evidence="3" id="KW-0804">Transcription</keyword>
<sequence length="286" mass="32205">MSVTETYTVASNPVIDRTGPVNVLFAGESQTVPGHRRGPKVYDFFLMHHVLSGKGTFICEGKRYELHAGHTFLIKPEQLVSYEADGVNPWRYRWVAFHGGFAPQLVEEAGFTGSTHTADTGHSRRTAVLYGSIIRTFREGGPSAHLQAAGYMHLLCALYASARGNAAAETIRTAEGESEKLFRQMVHYMSTQYAQPVSIEQMAESLGYSRAYLSRLFKQRTGDSPVTFLLKLRIDKGRHMLRERPELTIEQVAASVGLQDALYFSKQFRRFYHQSPTAYRKEMLSL</sequence>
<dbReference type="EMBL" id="CP035492">
    <property type="protein sequence ID" value="QAY66900.1"/>
    <property type="molecule type" value="Genomic_DNA"/>
</dbReference>
<dbReference type="PROSITE" id="PS01124">
    <property type="entry name" value="HTH_ARAC_FAMILY_2"/>
    <property type="match status" value="1"/>
</dbReference>
<keyword evidence="6" id="KW-1185">Reference proteome</keyword>
<name>A0A4P6EUH7_9BACL</name>
<protein>
    <submittedName>
        <fullName evidence="5">AraC family transcriptional regulator</fullName>
    </submittedName>
</protein>
<reference evidence="5 6" key="1">
    <citation type="submission" date="2019-01" db="EMBL/GenBank/DDBJ databases">
        <title>Genome sequencing of strain FW100M-2.</title>
        <authorList>
            <person name="Heo J."/>
            <person name="Kim S.-J."/>
            <person name="Kim J.-S."/>
            <person name="Hong S.-B."/>
            <person name="Kwon S.-W."/>
        </authorList>
    </citation>
    <scope>NUCLEOTIDE SEQUENCE [LARGE SCALE GENOMIC DNA]</scope>
    <source>
        <strain evidence="5 6">FW100M-2</strain>
    </source>
</reference>
<dbReference type="SUPFAM" id="SSF46689">
    <property type="entry name" value="Homeodomain-like"/>
    <property type="match status" value="2"/>
</dbReference>
<dbReference type="SMART" id="SM00342">
    <property type="entry name" value="HTH_ARAC"/>
    <property type="match status" value="1"/>
</dbReference>
<keyword evidence="2" id="KW-0238">DNA-binding</keyword>
<dbReference type="CDD" id="cd06986">
    <property type="entry name" value="cupin_MmsR-like_N"/>
    <property type="match status" value="1"/>
</dbReference>
<organism evidence="5 6">
    <name type="scientific">Paenibacillus protaetiae</name>
    <dbReference type="NCBI Taxonomy" id="2509456"/>
    <lineage>
        <taxon>Bacteria</taxon>
        <taxon>Bacillati</taxon>
        <taxon>Bacillota</taxon>
        <taxon>Bacilli</taxon>
        <taxon>Bacillales</taxon>
        <taxon>Paenibacillaceae</taxon>
        <taxon>Paenibacillus</taxon>
    </lineage>
</organism>
<evidence type="ECO:0000256" key="1">
    <source>
        <dbReference type="ARBA" id="ARBA00023015"/>
    </source>
</evidence>
<evidence type="ECO:0000256" key="3">
    <source>
        <dbReference type="ARBA" id="ARBA00023163"/>
    </source>
</evidence>
<feature type="domain" description="HTH araC/xylS-type" evidence="4">
    <location>
        <begin position="183"/>
        <end position="282"/>
    </location>
</feature>
<dbReference type="RefSeq" id="WP_129440958.1">
    <property type="nucleotide sequence ID" value="NZ_CP035492.1"/>
</dbReference>
<dbReference type="GO" id="GO:0003700">
    <property type="term" value="F:DNA-binding transcription factor activity"/>
    <property type="evidence" value="ECO:0007669"/>
    <property type="project" value="InterPro"/>
</dbReference>
<dbReference type="Pfam" id="PF02311">
    <property type="entry name" value="AraC_binding"/>
    <property type="match status" value="1"/>
</dbReference>
<dbReference type="GO" id="GO:0043565">
    <property type="term" value="F:sequence-specific DNA binding"/>
    <property type="evidence" value="ECO:0007669"/>
    <property type="project" value="InterPro"/>
</dbReference>
<dbReference type="Gene3D" id="1.10.10.60">
    <property type="entry name" value="Homeodomain-like"/>
    <property type="match status" value="2"/>
</dbReference>
<dbReference type="SUPFAM" id="SSF51215">
    <property type="entry name" value="Regulatory protein AraC"/>
    <property type="match status" value="1"/>
</dbReference>
<evidence type="ECO:0000259" key="4">
    <source>
        <dbReference type="PROSITE" id="PS01124"/>
    </source>
</evidence>
<evidence type="ECO:0000256" key="2">
    <source>
        <dbReference type="ARBA" id="ARBA00023125"/>
    </source>
</evidence>
<dbReference type="KEGG" id="pprt:ET464_11340"/>
<dbReference type="PANTHER" id="PTHR43280">
    <property type="entry name" value="ARAC-FAMILY TRANSCRIPTIONAL REGULATOR"/>
    <property type="match status" value="1"/>
</dbReference>
<dbReference type="PANTHER" id="PTHR43280:SF28">
    <property type="entry name" value="HTH-TYPE TRANSCRIPTIONAL ACTIVATOR RHAS"/>
    <property type="match status" value="1"/>
</dbReference>
<dbReference type="Proteomes" id="UP000293568">
    <property type="component" value="Chromosome"/>
</dbReference>
<dbReference type="InterPro" id="IPR009057">
    <property type="entry name" value="Homeodomain-like_sf"/>
</dbReference>
<dbReference type="OrthoDB" id="9813413at2"/>
<dbReference type="InterPro" id="IPR018060">
    <property type="entry name" value="HTH_AraC"/>
</dbReference>
<proteinExistence type="predicted"/>
<evidence type="ECO:0000313" key="5">
    <source>
        <dbReference type="EMBL" id="QAY66900.1"/>
    </source>
</evidence>
<dbReference type="InterPro" id="IPR037923">
    <property type="entry name" value="HTH-like"/>
</dbReference>
<evidence type="ECO:0000313" key="6">
    <source>
        <dbReference type="Proteomes" id="UP000293568"/>
    </source>
</evidence>
<dbReference type="AlphaFoldDB" id="A0A4P6EUH7"/>
<dbReference type="Pfam" id="PF12833">
    <property type="entry name" value="HTH_18"/>
    <property type="match status" value="1"/>
</dbReference>
<dbReference type="InterPro" id="IPR003313">
    <property type="entry name" value="AraC-bd"/>
</dbReference>
<keyword evidence="1" id="KW-0805">Transcription regulation</keyword>
<gene>
    <name evidence="5" type="ORF">ET464_11340</name>
</gene>
<dbReference type="Gene3D" id="2.60.120.280">
    <property type="entry name" value="Regulatory protein AraC"/>
    <property type="match status" value="1"/>
</dbReference>